<evidence type="ECO:0000313" key="3">
    <source>
        <dbReference type="Proteomes" id="UP000807504"/>
    </source>
</evidence>
<sequence>MDSTSRSKLNAGPFLDYCISQFGWTDLSNDTVLDIGCGKHLNLATALLEKFSKVKSVVNIDRNPEIVVHARRLIRRKILKCHVADIEDRDSLEGFEGRINKVISTYTFHHIRKIKEAFRNVHLVLRPGGEAGFLFYIRSGAHEWLTEMLSKPKWKAIYKGEDILDLLPQELSSAKYQTMVLKLGFTIVECHEEIRVTPCASDEICKEALYKLTQKFFNIPSELLDDFKEDAFKTFVKIHGRNRMGKPRFTATELFLLIRKSVTKLRNIRMLKWQHLTRALRRVPVMRSNNKMVVRLPSRR</sequence>
<dbReference type="Pfam" id="PF13847">
    <property type="entry name" value="Methyltransf_31"/>
    <property type="match status" value="1"/>
</dbReference>
<feature type="domain" description="Methyltransferase" evidence="1">
    <location>
        <begin position="28"/>
        <end position="130"/>
    </location>
</feature>
<reference evidence="2" key="2">
    <citation type="submission" date="2020-06" db="EMBL/GenBank/DDBJ databases">
        <authorList>
            <person name="Sheffer M."/>
        </authorList>
    </citation>
    <scope>NUCLEOTIDE SEQUENCE</scope>
</reference>
<dbReference type="CDD" id="cd02440">
    <property type="entry name" value="AdoMet_MTases"/>
    <property type="match status" value="1"/>
</dbReference>
<dbReference type="EMBL" id="JABXBU010002072">
    <property type="protein sequence ID" value="KAF8778193.1"/>
    <property type="molecule type" value="Genomic_DNA"/>
</dbReference>
<accession>A0A8T0EQL0</accession>
<keyword evidence="3" id="KW-1185">Reference proteome</keyword>
<dbReference type="SUPFAM" id="SSF53335">
    <property type="entry name" value="S-adenosyl-L-methionine-dependent methyltransferases"/>
    <property type="match status" value="1"/>
</dbReference>
<evidence type="ECO:0000313" key="2">
    <source>
        <dbReference type="EMBL" id="KAF8778193.1"/>
    </source>
</evidence>
<dbReference type="AlphaFoldDB" id="A0A8T0EQL0"/>
<dbReference type="InterPro" id="IPR029063">
    <property type="entry name" value="SAM-dependent_MTases_sf"/>
</dbReference>
<name>A0A8T0EQL0_ARGBR</name>
<dbReference type="InterPro" id="IPR025714">
    <property type="entry name" value="Methyltranfer_dom"/>
</dbReference>
<comment type="caution">
    <text evidence="2">The sequence shown here is derived from an EMBL/GenBank/DDBJ whole genome shotgun (WGS) entry which is preliminary data.</text>
</comment>
<dbReference type="Proteomes" id="UP000807504">
    <property type="component" value="Unassembled WGS sequence"/>
</dbReference>
<reference evidence="2" key="1">
    <citation type="journal article" date="2020" name="bioRxiv">
        <title>Chromosome-level reference genome of the European wasp spider Argiope bruennichi: a resource for studies on range expansion and evolutionary adaptation.</title>
        <authorList>
            <person name="Sheffer M.M."/>
            <person name="Hoppe A."/>
            <person name="Krehenwinkel H."/>
            <person name="Uhl G."/>
            <person name="Kuss A.W."/>
            <person name="Jensen L."/>
            <person name="Jensen C."/>
            <person name="Gillespie R.G."/>
            <person name="Hoff K.J."/>
            <person name="Prost S."/>
        </authorList>
    </citation>
    <scope>NUCLEOTIDE SEQUENCE</scope>
</reference>
<organism evidence="2 3">
    <name type="scientific">Argiope bruennichi</name>
    <name type="common">Wasp spider</name>
    <name type="synonym">Aranea bruennichi</name>
    <dbReference type="NCBI Taxonomy" id="94029"/>
    <lineage>
        <taxon>Eukaryota</taxon>
        <taxon>Metazoa</taxon>
        <taxon>Ecdysozoa</taxon>
        <taxon>Arthropoda</taxon>
        <taxon>Chelicerata</taxon>
        <taxon>Arachnida</taxon>
        <taxon>Araneae</taxon>
        <taxon>Araneomorphae</taxon>
        <taxon>Entelegynae</taxon>
        <taxon>Araneoidea</taxon>
        <taxon>Araneidae</taxon>
        <taxon>Argiope</taxon>
    </lineage>
</organism>
<dbReference type="Gene3D" id="3.40.50.150">
    <property type="entry name" value="Vaccinia Virus protein VP39"/>
    <property type="match status" value="1"/>
</dbReference>
<proteinExistence type="predicted"/>
<protein>
    <recommendedName>
        <fullName evidence="1">Methyltransferase domain-containing protein</fullName>
    </recommendedName>
</protein>
<evidence type="ECO:0000259" key="1">
    <source>
        <dbReference type="Pfam" id="PF13847"/>
    </source>
</evidence>
<gene>
    <name evidence="2" type="ORF">HNY73_014938</name>
</gene>